<accession>A0AAD8RZ27</accession>
<dbReference type="GO" id="GO:0004222">
    <property type="term" value="F:metalloendopeptidase activity"/>
    <property type="evidence" value="ECO:0007669"/>
    <property type="project" value="InterPro"/>
</dbReference>
<dbReference type="GO" id="GO:0009507">
    <property type="term" value="C:chloroplast"/>
    <property type="evidence" value="ECO:0007669"/>
    <property type="project" value="TreeGrafter"/>
</dbReference>
<evidence type="ECO:0000313" key="2">
    <source>
        <dbReference type="EMBL" id="KAK1642160.1"/>
    </source>
</evidence>
<dbReference type="GO" id="GO:0006508">
    <property type="term" value="P:proteolysis"/>
    <property type="evidence" value="ECO:0007669"/>
    <property type="project" value="InterPro"/>
</dbReference>
<gene>
    <name evidence="2" type="ORF">QYE76_059965</name>
</gene>
<organism evidence="2 3">
    <name type="scientific">Lolium multiflorum</name>
    <name type="common">Italian ryegrass</name>
    <name type="synonym">Lolium perenne subsp. multiflorum</name>
    <dbReference type="NCBI Taxonomy" id="4521"/>
    <lineage>
        <taxon>Eukaryota</taxon>
        <taxon>Viridiplantae</taxon>
        <taxon>Streptophyta</taxon>
        <taxon>Embryophyta</taxon>
        <taxon>Tracheophyta</taxon>
        <taxon>Spermatophyta</taxon>
        <taxon>Magnoliopsida</taxon>
        <taxon>Liliopsida</taxon>
        <taxon>Poales</taxon>
        <taxon>Poaceae</taxon>
        <taxon>BOP clade</taxon>
        <taxon>Pooideae</taxon>
        <taxon>Poodae</taxon>
        <taxon>Poeae</taxon>
        <taxon>Poeae Chloroplast Group 2 (Poeae type)</taxon>
        <taxon>Loliodinae</taxon>
        <taxon>Loliinae</taxon>
        <taxon>Lolium</taxon>
    </lineage>
</organism>
<dbReference type="Gene3D" id="1.20.58.760">
    <property type="entry name" value="Peptidase M41"/>
    <property type="match status" value="1"/>
</dbReference>
<proteinExistence type="predicted"/>
<keyword evidence="3" id="KW-1185">Reference proteome</keyword>
<sequence length="146" mass="15817">MVMQLPEEEDAYKVSRKKMLAKLDILMGGKVAEELIFGDNEVTSGALSDLSEATKLATDMVTKYCMSQQIGLVSYGNGDGEKMAALSGYTTALVDEEVKELLAKAYNNAKKIVTAHSRELHVLADALLEHGTLTGDQIKKLVPPSK</sequence>
<dbReference type="GO" id="GO:0045037">
    <property type="term" value="P:protein import into chloroplast stroma"/>
    <property type="evidence" value="ECO:0007669"/>
    <property type="project" value="TreeGrafter"/>
</dbReference>
<dbReference type="InterPro" id="IPR000642">
    <property type="entry name" value="Peptidase_M41"/>
</dbReference>
<protein>
    <recommendedName>
        <fullName evidence="1">Peptidase M41 domain-containing protein</fullName>
    </recommendedName>
</protein>
<reference evidence="2" key="1">
    <citation type="submission" date="2023-07" db="EMBL/GenBank/DDBJ databases">
        <title>A chromosome-level genome assembly of Lolium multiflorum.</title>
        <authorList>
            <person name="Chen Y."/>
            <person name="Copetti D."/>
            <person name="Kolliker R."/>
            <person name="Studer B."/>
        </authorList>
    </citation>
    <scope>NUCLEOTIDE SEQUENCE</scope>
    <source>
        <strain evidence="2">02402/16</strain>
        <tissue evidence="2">Leaf</tissue>
    </source>
</reference>
<dbReference type="InterPro" id="IPR037219">
    <property type="entry name" value="Peptidase_M41-like"/>
</dbReference>
<dbReference type="SUPFAM" id="SSF140990">
    <property type="entry name" value="FtsH protease domain-like"/>
    <property type="match status" value="1"/>
</dbReference>
<dbReference type="Pfam" id="PF01434">
    <property type="entry name" value="Peptidase_M41"/>
    <property type="match status" value="1"/>
</dbReference>
<dbReference type="GO" id="GO:0005524">
    <property type="term" value="F:ATP binding"/>
    <property type="evidence" value="ECO:0007669"/>
    <property type="project" value="InterPro"/>
</dbReference>
<evidence type="ECO:0000259" key="1">
    <source>
        <dbReference type="Pfam" id="PF01434"/>
    </source>
</evidence>
<name>A0AAD8RZ27_LOLMU</name>
<dbReference type="Proteomes" id="UP001231189">
    <property type="component" value="Unassembled WGS sequence"/>
</dbReference>
<evidence type="ECO:0000313" key="3">
    <source>
        <dbReference type="Proteomes" id="UP001231189"/>
    </source>
</evidence>
<dbReference type="PANTHER" id="PTHR23076">
    <property type="entry name" value="METALLOPROTEASE M41 FTSH"/>
    <property type="match status" value="1"/>
</dbReference>
<dbReference type="PANTHER" id="PTHR23076:SF140">
    <property type="entry name" value="AAA+ ATPASE DOMAIN-CONTAINING PROTEIN"/>
    <property type="match status" value="1"/>
</dbReference>
<feature type="domain" description="Peptidase M41" evidence="1">
    <location>
        <begin position="2"/>
        <end position="141"/>
    </location>
</feature>
<comment type="caution">
    <text evidence="2">The sequence shown here is derived from an EMBL/GenBank/DDBJ whole genome shotgun (WGS) entry which is preliminary data.</text>
</comment>
<dbReference type="AlphaFoldDB" id="A0AAD8RZ27"/>
<dbReference type="GO" id="GO:0004176">
    <property type="term" value="F:ATP-dependent peptidase activity"/>
    <property type="evidence" value="ECO:0007669"/>
    <property type="project" value="InterPro"/>
</dbReference>
<dbReference type="EMBL" id="JAUUTY010000004">
    <property type="protein sequence ID" value="KAK1642160.1"/>
    <property type="molecule type" value="Genomic_DNA"/>
</dbReference>